<dbReference type="Proteomes" id="UP001652625">
    <property type="component" value="Chromosome 07"/>
</dbReference>
<keyword evidence="4" id="KW-1185">Reference proteome</keyword>
<dbReference type="InterPro" id="IPR036423">
    <property type="entry name" value="SOD-like_Cu/Zn_dom_sf"/>
</dbReference>
<evidence type="ECO:0000313" key="5">
    <source>
        <dbReference type="RefSeq" id="XP_065657005.1"/>
    </source>
</evidence>
<dbReference type="PANTHER" id="PTHR20910">
    <property type="entry name" value="AGAP001623-PA"/>
    <property type="match status" value="1"/>
</dbReference>
<evidence type="ECO:0000256" key="1">
    <source>
        <dbReference type="SAM" id="Phobius"/>
    </source>
</evidence>
<organism evidence="4 5">
    <name type="scientific">Hydra vulgaris</name>
    <name type="common">Hydra</name>
    <name type="synonym">Hydra attenuata</name>
    <dbReference type="NCBI Taxonomy" id="6087"/>
    <lineage>
        <taxon>Eukaryota</taxon>
        <taxon>Metazoa</taxon>
        <taxon>Cnidaria</taxon>
        <taxon>Hydrozoa</taxon>
        <taxon>Hydroidolina</taxon>
        <taxon>Anthoathecata</taxon>
        <taxon>Aplanulata</taxon>
        <taxon>Hydridae</taxon>
        <taxon>Hydra</taxon>
    </lineage>
</organism>
<evidence type="ECO:0000313" key="4">
    <source>
        <dbReference type="Proteomes" id="UP001652625"/>
    </source>
</evidence>
<dbReference type="InterPro" id="IPR001424">
    <property type="entry name" value="SOD_Cu_Zn_dom"/>
</dbReference>
<feature type="transmembrane region" description="Helical" evidence="1">
    <location>
        <begin position="1232"/>
        <end position="1255"/>
    </location>
</feature>
<dbReference type="RefSeq" id="XP_065657005.1">
    <property type="nucleotide sequence ID" value="XM_065800933.1"/>
</dbReference>
<feature type="chain" id="PRO_5047237043" evidence="2">
    <location>
        <begin position="24"/>
        <end position="1273"/>
    </location>
</feature>
<sequence length="1273" mass="139636">MSFEIKLLQSLLFLLVHHLFCYGKQYTAYFNTNDLQGKIAFIQANEAENVTVKVNFNIDVSNLNWIIVNKPLYYGLSNCQDMQPQNGTVLNVVNNNNSYSFVSPITLYGNKSIYGSTLILSNNTVNQPVACGTILSDNDTYSFVQISSSVVAGSIHFLQTNDLTMIYASLGASDGTFTSVQYDWFISPFSVCSNLNKRIKDLTGMFGYLSSETFFWQLTSSISASDVIGMTLNIMDKSGFIISCSQIKQNGPLKSQAIFLPTASTTNGNFIFTQLSPFHPTFVEITLQGLDSQLNGYHIHMFPISDSTNRCSQSSVGGHFNPYQVNASTSPQPGKGSYDKYEAGDLSGKYGTLLGKNNFSLQIVDVSLQLYGFNTIVGRSVVLHRTDGSRFICANIEPGGSKMLSLLVNYTANSKSVLDGQVLLLQYLQANNVLTPTLMIVNVNYRNDPKITLNHNFHVHELAIGDDTSVCSSVLGHYNPAKVNITQPAYAKQCSKENPYRCELGDTSSKVGTYDIGSGKAFYADVDAPLFGPYSIKGRSITFHHANKTAPRLACANLVDTNPRKFVVYLNQNSIRGKVLFEQNGANDKVLQYFEFESSLITEKLSYAFGTSPSEEGTCTLANVDNTTSITGLSPTSISLIDSFTLFGNNSIYGKTLVLSTSNGQPLACGTVLSEDDLYSFVYISNNVSGTVHFLQAQDVTLVFASIINSGGMPQEFDWYISKNQFSNCSNLLERNENLTKTFGYLNSGKIFTQIHTNLSLNGGNTINNRGLVILDKSNNILGCGKIQNNGPLKTSALFNSATHQGVNGSFSFTQNSPFHPTNVVISLTGLAKKAKGYHVQMFPISDLSDQCSSQSVGLHFNPNKVNATTSPTPGQGTYDQYQAGDLSGKYGFLTDKTDLDLQIIDNSLQLYGLNTIIGRSIVIHSNNIMSSPFVCADIKPIDGVALSLVANFTDNPNSKLNGIITVRQFNQSNGVLTPTVIVLDLAYQNSSVKTIDHNFHVLESLVGYDQGNCNSSYYNPAGLSLKQPDYNLSCKASPYGCQIGDTSMKVGTYNVGSKAFYSDVNMPLFGATSILNHSISLDFQNRTQGLACADLIPTGDRVANISLRLKLSINEKNRLYTILIQSLNLNAESSWKLAYINASIVDSACTQFTIYLVDDSVLKIDLQKYNDQINEAKKGSDLMSLLKCDNDLCDIDEHCGSNAICNNHICECTYDYKRINFNCEKQRNRSLFIAGIVVPLAFLFVALSAVLLVWCIRKHRSKKLVVNAYDNL</sequence>
<evidence type="ECO:0000256" key="2">
    <source>
        <dbReference type="SAM" id="SignalP"/>
    </source>
</evidence>
<name>A0ABM4C601_HYDVU</name>
<gene>
    <name evidence="5" type="primary">LOC101240538</name>
</gene>
<feature type="domain" description="Superoxide dismutase copper/zinc binding" evidence="3">
    <location>
        <begin position="267"/>
        <end position="386"/>
    </location>
</feature>
<keyword evidence="1" id="KW-0812">Transmembrane</keyword>
<accession>A0ABM4C601</accession>
<feature type="signal peptide" evidence="2">
    <location>
        <begin position="1"/>
        <end position="23"/>
    </location>
</feature>
<keyword evidence="1" id="KW-1133">Transmembrane helix</keyword>
<proteinExistence type="predicted"/>
<dbReference type="SUPFAM" id="SSF49329">
    <property type="entry name" value="Cu,Zn superoxide dismutase-like"/>
    <property type="match status" value="5"/>
</dbReference>
<protein>
    <submittedName>
        <fullName evidence="5">Uncharacterized protein LOC101240538 isoform X2</fullName>
    </submittedName>
</protein>
<evidence type="ECO:0000259" key="3">
    <source>
        <dbReference type="Pfam" id="PF00080"/>
    </source>
</evidence>
<keyword evidence="2" id="KW-0732">Signal</keyword>
<reference evidence="5" key="1">
    <citation type="submission" date="2025-08" db="UniProtKB">
        <authorList>
            <consortium name="RefSeq"/>
        </authorList>
    </citation>
    <scope>IDENTIFICATION</scope>
</reference>
<keyword evidence="1" id="KW-0472">Membrane</keyword>
<feature type="domain" description="Superoxide dismutase copper/zinc binding" evidence="3">
    <location>
        <begin position="807"/>
        <end position="927"/>
    </location>
</feature>
<dbReference type="PANTHER" id="PTHR20910:SF1">
    <property type="entry name" value="SUPEROXIDE DISMUTASE COPPER_ZINC BINDING DOMAIN-CONTAINING PROTEIN"/>
    <property type="match status" value="1"/>
</dbReference>
<dbReference type="GeneID" id="101240538"/>
<dbReference type="InterPro" id="IPR053257">
    <property type="entry name" value="Cu-only_SOD"/>
</dbReference>
<dbReference type="Gene3D" id="2.60.40.200">
    <property type="entry name" value="Superoxide dismutase, copper/zinc binding domain"/>
    <property type="match status" value="4"/>
</dbReference>
<dbReference type="Pfam" id="PF00080">
    <property type="entry name" value="Sod_Cu"/>
    <property type="match status" value="2"/>
</dbReference>